<dbReference type="Proteomes" id="UP000663193">
    <property type="component" value="Chromosome 13"/>
</dbReference>
<name>A0A7U2I7J1_PHANO</name>
<accession>A0A7U2I7J1</accession>
<sequence length="74" mass="8613">MLPSLFATRLIVAQQRQAIQRALWDHDLETLTFSVGYAGQPLPAAETAWLHLPRLHRRCCLRTRLLSRLQHQQI</sequence>
<protein>
    <submittedName>
        <fullName evidence="1">Uncharacterized protein</fullName>
    </submittedName>
</protein>
<reference evidence="2" key="1">
    <citation type="journal article" date="2021" name="BMC Genomics">
        <title>Chromosome-level genome assembly and manually-curated proteome of model necrotroph Parastagonospora nodorum Sn15 reveals a genome-wide trove of candidate effector homologs, and redundancy of virulence-related functions within an accessory chromosome.</title>
        <authorList>
            <person name="Bertazzoni S."/>
            <person name="Jones D.A.B."/>
            <person name="Phan H.T."/>
            <person name="Tan K.-C."/>
            <person name="Hane J.K."/>
        </authorList>
    </citation>
    <scope>NUCLEOTIDE SEQUENCE [LARGE SCALE GENOMIC DNA]</scope>
    <source>
        <strain evidence="2">SN15 / ATCC MYA-4574 / FGSC 10173)</strain>
    </source>
</reference>
<evidence type="ECO:0000313" key="1">
    <source>
        <dbReference type="EMBL" id="QRD02478.1"/>
    </source>
</evidence>
<dbReference type="AlphaFoldDB" id="A0A7U2I7J1"/>
<dbReference type="VEuPathDB" id="FungiDB:JI435_418060"/>
<keyword evidence="2" id="KW-1185">Reference proteome</keyword>
<gene>
    <name evidence="1" type="ORF">JI435_418060</name>
</gene>
<organism evidence="1 2">
    <name type="scientific">Phaeosphaeria nodorum (strain SN15 / ATCC MYA-4574 / FGSC 10173)</name>
    <name type="common">Glume blotch fungus</name>
    <name type="synonym">Parastagonospora nodorum</name>
    <dbReference type="NCBI Taxonomy" id="321614"/>
    <lineage>
        <taxon>Eukaryota</taxon>
        <taxon>Fungi</taxon>
        <taxon>Dikarya</taxon>
        <taxon>Ascomycota</taxon>
        <taxon>Pezizomycotina</taxon>
        <taxon>Dothideomycetes</taxon>
        <taxon>Pleosporomycetidae</taxon>
        <taxon>Pleosporales</taxon>
        <taxon>Pleosporineae</taxon>
        <taxon>Phaeosphaeriaceae</taxon>
        <taxon>Parastagonospora</taxon>
    </lineage>
</organism>
<evidence type="ECO:0000313" key="2">
    <source>
        <dbReference type="Proteomes" id="UP000663193"/>
    </source>
</evidence>
<dbReference type="EMBL" id="CP069035">
    <property type="protein sequence ID" value="QRD02478.1"/>
    <property type="molecule type" value="Genomic_DNA"/>
</dbReference>
<proteinExistence type="predicted"/>